<gene>
    <name evidence="2" type="ORF">ACFFQ6_36970</name>
</gene>
<sequence length="121" mass="12936">MMASLNDQMELGHVIEVTAKGEILDSYDAYVESSVEQPLDSNGDAIGEPEPPSGWTFLRGFSGQQSYSGPVLHTSEFVAGGLEKHIRENPGLYVALSVEATEDGEDESTGVGWVVAHKPAN</sequence>
<keyword evidence="3" id="KW-1185">Reference proteome</keyword>
<dbReference type="RefSeq" id="WP_378377434.1">
    <property type="nucleotide sequence ID" value="NZ_JBHMAS010000108.1"/>
</dbReference>
<reference evidence="2 3" key="1">
    <citation type="submission" date="2024-09" db="EMBL/GenBank/DDBJ databases">
        <authorList>
            <person name="Sun Q."/>
            <person name="Mori K."/>
        </authorList>
    </citation>
    <scope>NUCLEOTIDE SEQUENCE [LARGE SCALE GENOMIC DNA]</scope>
    <source>
        <strain evidence="2 3">JCM 11411</strain>
    </source>
</reference>
<name>A0ABV5XUK8_9NOCA</name>
<dbReference type="Proteomes" id="UP001589587">
    <property type="component" value="Unassembled WGS sequence"/>
</dbReference>
<organism evidence="2 3">
    <name type="scientific">Rhodococcus baikonurensis</name>
    <dbReference type="NCBI Taxonomy" id="172041"/>
    <lineage>
        <taxon>Bacteria</taxon>
        <taxon>Bacillati</taxon>
        <taxon>Actinomycetota</taxon>
        <taxon>Actinomycetes</taxon>
        <taxon>Mycobacteriales</taxon>
        <taxon>Nocardiaceae</taxon>
        <taxon>Rhodococcus</taxon>
        <taxon>Rhodococcus erythropolis group</taxon>
    </lineage>
</organism>
<comment type="caution">
    <text evidence="2">The sequence shown here is derived from an EMBL/GenBank/DDBJ whole genome shotgun (WGS) entry which is preliminary data.</text>
</comment>
<evidence type="ECO:0000256" key="1">
    <source>
        <dbReference type="SAM" id="MobiDB-lite"/>
    </source>
</evidence>
<proteinExistence type="predicted"/>
<dbReference type="EMBL" id="JBHMAS010000108">
    <property type="protein sequence ID" value="MFB9785297.1"/>
    <property type="molecule type" value="Genomic_DNA"/>
</dbReference>
<evidence type="ECO:0000313" key="2">
    <source>
        <dbReference type="EMBL" id="MFB9785297.1"/>
    </source>
</evidence>
<protein>
    <submittedName>
        <fullName evidence="2">Uncharacterized protein</fullName>
    </submittedName>
</protein>
<evidence type="ECO:0000313" key="3">
    <source>
        <dbReference type="Proteomes" id="UP001589587"/>
    </source>
</evidence>
<feature type="region of interest" description="Disordered" evidence="1">
    <location>
        <begin position="35"/>
        <end position="61"/>
    </location>
</feature>
<accession>A0ABV5XUK8</accession>